<feature type="compositionally biased region" description="Low complexity" evidence="8">
    <location>
        <begin position="120"/>
        <end position="143"/>
    </location>
</feature>
<keyword evidence="3" id="KW-0238">DNA-binding</keyword>
<evidence type="ECO:0000256" key="3">
    <source>
        <dbReference type="ARBA" id="ARBA00023125"/>
    </source>
</evidence>
<proteinExistence type="predicted"/>
<dbReference type="PROSITE" id="PS50217">
    <property type="entry name" value="BZIP"/>
    <property type="match status" value="1"/>
</dbReference>
<organism evidence="10 11">
    <name type="scientific">Macrostomum lignano</name>
    <dbReference type="NCBI Taxonomy" id="282301"/>
    <lineage>
        <taxon>Eukaryota</taxon>
        <taxon>Metazoa</taxon>
        <taxon>Spiralia</taxon>
        <taxon>Lophotrochozoa</taxon>
        <taxon>Platyhelminthes</taxon>
        <taxon>Rhabditophora</taxon>
        <taxon>Macrostomorpha</taxon>
        <taxon>Macrostomida</taxon>
        <taxon>Macrostomidae</taxon>
        <taxon>Macrostomum</taxon>
    </lineage>
</organism>
<dbReference type="Proteomes" id="UP000215902">
    <property type="component" value="Unassembled WGS sequence"/>
</dbReference>
<gene>
    <name evidence="10" type="ORF">BOX15_Mlig028966g9</name>
</gene>
<feature type="region of interest" description="Disordered" evidence="8">
    <location>
        <begin position="276"/>
        <end position="353"/>
    </location>
</feature>
<keyword evidence="2" id="KW-0805">Transcription regulation</keyword>
<feature type="compositionally biased region" description="Low complexity" evidence="8">
    <location>
        <begin position="446"/>
        <end position="466"/>
    </location>
</feature>
<feature type="coiled-coil region" evidence="7">
    <location>
        <begin position="209"/>
        <end position="264"/>
    </location>
</feature>
<evidence type="ECO:0000256" key="6">
    <source>
        <dbReference type="ARBA" id="ARBA00040165"/>
    </source>
</evidence>
<dbReference type="SUPFAM" id="SSF57959">
    <property type="entry name" value="Leucine zipper domain"/>
    <property type="match status" value="1"/>
</dbReference>
<feature type="compositionally biased region" description="Low complexity" evidence="8">
    <location>
        <begin position="333"/>
        <end position="343"/>
    </location>
</feature>
<dbReference type="PANTHER" id="PTHR46542">
    <property type="entry name" value="X-BOX BINDING PROTEIN 1"/>
    <property type="match status" value="1"/>
</dbReference>
<evidence type="ECO:0000256" key="1">
    <source>
        <dbReference type="ARBA" id="ARBA00022843"/>
    </source>
</evidence>
<evidence type="ECO:0000256" key="7">
    <source>
        <dbReference type="SAM" id="Coils"/>
    </source>
</evidence>
<feature type="region of interest" description="Disordered" evidence="8">
    <location>
        <begin position="120"/>
        <end position="145"/>
    </location>
</feature>
<keyword evidence="5" id="KW-0539">Nucleus</keyword>
<dbReference type="GO" id="GO:0000977">
    <property type="term" value="F:RNA polymerase II transcription regulatory region sequence-specific DNA binding"/>
    <property type="evidence" value="ECO:0007669"/>
    <property type="project" value="TreeGrafter"/>
</dbReference>
<keyword evidence="7" id="KW-0175">Coiled coil</keyword>
<feature type="region of interest" description="Disordered" evidence="8">
    <location>
        <begin position="428"/>
        <end position="466"/>
    </location>
</feature>
<keyword evidence="4" id="KW-0804">Transcription</keyword>
<dbReference type="InterPro" id="IPR046347">
    <property type="entry name" value="bZIP_sf"/>
</dbReference>
<reference evidence="10 11" key="1">
    <citation type="submission" date="2017-06" db="EMBL/GenBank/DDBJ databases">
        <title>A platform for efficient transgenesis in Macrostomum lignano, a flatworm model organism for stem cell research.</title>
        <authorList>
            <person name="Berezikov E."/>
        </authorList>
    </citation>
    <scope>NUCLEOTIDE SEQUENCE [LARGE SCALE GENOMIC DNA]</scope>
    <source>
        <strain evidence="10">DV1</strain>
        <tissue evidence="10">Whole organism</tissue>
    </source>
</reference>
<dbReference type="InterPro" id="IPR052470">
    <property type="entry name" value="ER_Stress-Reg_TF"/>
</dbReference>
<evidence type="ECO:0000256" key="8">
    <source>
        <dbReference type="SAM" id="MobiDB-lite"/>
    </source>
</evidence>
<evidence type="ECO:0000313" key="11">
    <source>
        <dbReference type="Proteomes" id="UP000215902"/>
    </source>
</evidence>
<dbReference type="CDD" id="cd14691">
    <property type="entry name" value="bZIP_XBP1"/>
    <property type="match status" value="1"/>
</dbReference>
<sequence>MTINASSKVVYALLQKAGIAGPQMCLVEVPGGNGKLALTQQQQQQLFKRADASADFVDVSESAAPPASTCFVGGGGSGTKIISPADSSQQHFRKRKMMQEPRLLDMEDAQPARIVLGSTNPASALSPALSTSTSSSSSVAAADSKIRTESENLVLQKAPLDSSTYSTLSFDEFEDDDDLLGSSIYGRKRARLNHLTADEKLTRRKVMNRIAAQQARDRKKQKMEKMESALQRLEVENRYLRCENSELKEKLEKLGSRLNHLLVQLEGGCGQGVSALSGARSTPADRTAAGSGSGAPSHDAGARAAAGSTGCTQRQNQSQNQHRRLLPLGSSRGGRPAPAATAGDSGQPAQVSGLDGRHLATAAGAGAETACAGTLDTPAFAVPDVDWPVAAEPAGADGGDLLAGLGDLLFDQSALNQLDSLLLCDSPDAPSSESGVFSDAPLMPGLASAASPDSDDLSALLDINSD</sequence>
<dbReference type="Pfam" id="PF07716">
    <property type="entry name" value="bZIP_2"/>
    <property type="match status" value="1"/>
</dbReference>
<comment type="caution">
    <text evidence="10">The sequence shown here is derived from an EMBL/GenBank/DDBJ whole genome shotgun (WGS) entry which is preliminary data.</text>
</comment>
<accession>A0A267DBH8</accession>
<evidence type="ECO:0000256" key="2">
    <source>
        <dbReference type="ARBA" id="ARBA00023015"/>
    </source>
</evidence>
<dbReference type="EMBL" id="NIVC01004796">
    <property type="protein sequence ID" value="PAA46565.1"/>
    <property type="molecule type" value="Genomic_DNA"/>
</dbReference>
<dbReference type="OrthoDB" id="20960at2759"/>
<dbReference type="GO" id="GO:0005634">
    <property type="term" value="C:nucleus"/>
    <property type="evidence" value="ECO:0007669"/>
    <property type="project" value="TreeGrafter"/>
</dbReference>
<evidence type="ECO:0000313" key="10">
    <source>
        <dbReference type="EMBL" id="PAA46565.1"/>
    </source>
</evidence>
<evidence type="ECO:0000259" key="9">
    <source>
        <dbReference type="PROSITE" id="PS50217"/>
    </source>
</evidence>
<keyword evidence="11" id="KW-1185">Reference proteome</keyword>
<dbReference type="InterPro" id="IPR004827">
    <property type="entry name" value="bZIP"/>
</dbReference>
<protein>
    <recommendedName>
        <fullName evidence="6">X-box-binding protein 1</fullName>
    </recommendedName>
</protein>
<dbReference type="STRING" id="282301.A0A267DBH8"/>
<dbReference type="AlphaFoldDB" id="A0A267DBH8"/>
<evidence type="ECO:0000256" key="5">
    <source>
        <dbReference type="ARBA" id="ARBA00023242"/>
    </source>
</evidence>
<keyword evidence="1" id="KW-0832">Ubl conjugation</keyword>
<dbReference type="SMART" id="SM00338">
    <property type="entry name" value="BRLZ"/>
    <property type="match status" value="1"/>
</dbReference>
<feature type="domain" description="BZIP" evidence="9">
    <location>
        <begin position="198"/>
        <end position="261"/>
    </location>
</feature>
<evidence type="ECO:0000256" key="4">
    <source>
        <dbReference type="ARBA" id="ARBA00023163"/>
    </source>
</evidence>
<name>A0A267DBH8_9PLAT</name>
<dbReference type="PANTHER" id="PTHR46542:SF1">
    <property type="entry name" value="X-BOX BINDING PROTEIN 1"/>
    <property type="match status" value="1"/>
</dbReference>
<dbReference type="GO" id="GO:0000981">
    <property type="term" value="F:DNA-binding transcription factor activity, RNA polymerase II-specific"/>
    <property type="evidence" value="ECO:0007669"/>
    <property type="project" value="TreeGrafter"/>
</dbReference>
<dbReference type="Gene3D" id="1.20.5.170">
    <property type="match status" value="1"/>
</dbReference>